<evidence type="ECO:0000313" key="3">
    <source>
        <dbReference type="Proteomes" id="UP001151002"/>
    </source>
</evidence>
<name>A0ABT4ARV3_9ACTN</name>
<evidence type="ECO:0000256" key="1">
    <source>
        <dbReference type="SAM" id="Phobius"/>
    </source>
</evidence>
<keyword evidence="3" id="KW-1185">Reference proteome</keyword>
<keyword evidence="1" id="KW-0472">Membrane</keyword>
<feature type="transmembrane region" description="Helical" evidence="1">
    <location>
        <begin position="69"/>
        <end position="87"/>
    </location>
</feature>
<proteinExistence type="predicted"/>
<feature type="transmembrane region" description="Helical" evidence="1">
    <location>
        <begin position="37"/>
        <end position="57"/>
    </location>
</feature>
<dbReference type="Proteomes" id="UP001151002">
    <property type="component" value="Unassembled WGS sequence"/>
</dbReference>
<gene>
    <name evidence="2" type="ORF">OWR29_03105</name>
</gene>
<accession>A0ABT4ARV3</accession>
<keyword evidence="1" id="KW-0812">Transmembrane</keyword>
<feature type="transmembrane region" description="Helical" evidence="1">
    <location>
        <begin position="7"/>
        <end position="25"/>
    </location>
</feature>
<evidence type="ECO:0000313" key="2">
    <source>
        <dbReference type="EMBL" id="MCY1136970.1"/>
    </source>
</evidence>
<keyword evidence="1" id="KW-1133">Transmembrane helix</keyword>
<feature type="transmembrane region" description="Helical" evidence="1">
    <location>
        <begin position="202"/>
        <end position="227"/>
    </location>
</feature>
<reference evidence="2" key="1">
    <citation type="submission" date="2022-11" db="EMBL/GenBank/DDBJ databases">
        <authorList>
            <person name="Somphong A."/>
            <person name="Phongsopitanun W."/>
        </authorList>
    </citation>
    <scope>NUCLEOTIDE SEQUENCE</scope>
    <source>
        <strain evidence="2">Pm04-4</strain>
    </source>
</reference>
<feature type="transmembrane region" description="Helical" evidence="1">
    <location>
        <begin position="161"/>
        <end position="181"/>
    </location>
</feature>
<comment type="caution">
    <text evidence="2">The sequence shown here is derived from an EMBL/GenBank/DDBJ whole genome shotgun (WGS) entry which is preliminary data.</text>
</comment>
<evidence type="ECO:0008006" key="4">
    <source>
        <dbReference type="Google" id="ProtNLM"/>
    </source>
</evidence>
<organism evidence="2 3">
    <name type="scientific">Paractinoplanes pyxinae</name>
    <dbReference type="NCBI Taxonomy" id="2997416"/>
    <lineage>
        <taxon>Bacteria</taxon>
        <taxon>Bacillati</taxon>
        <taxon>Actinomycetota</taxon>
        <taxon>Actinomycetes</taxon>
        <taxon>Micromonosporales</taxon>
        <taxon>Micromonosporaceae</taxon>
        <taxon>Paractinoplanes</taxon>
    </lineage>
</organism>
<protein>
    <recommendedName>
        <fullName evidence="4">Integral membrane protein</fullName>
    </recommendedName>
</protein>
<feature type="transmembrane region" description="Helical" evidence="1">
    <location>
        <begin position="126"/>
        <end position="146"/>
    </location>
</feature>
<feature type="transmembrane region" description="Helical" evidence="1">
    <location>
        <begin position="233"/>
        <end position="252"/>
    </location>
</feature>
<dbReference type="EMBL" id="JAPNTZ010000001">
    <property type="protein sequence ID" value="MCY1136970.1"/>
    <property type="molecule type" value="Genomic_DNA"/>
</dbReference>
<dbReference type="RefSeq" id="WP_267560765.1">
    <property type="nucleotide sequence ID" value="NZ_JAPNTZ010000001.1"/>
</dbReference>
<sequence length="490" mass="54133">MDLSPESVLRFVLVSAVAMLALSGLSERRMRQQIVGMLFRTVFPLLLAGVVTAMVVLTANRYPQWWDRWWRYVVPLSTLIFGVALWLPQRGQRLSWSGHWEFRDPAQGPATGAGGLTRPPQTGLRLLGYLIILIGLGLTAVPTLVLQRPDITPDWVEPNGFLIGVTGFFGILYGGKTLKLARNRQARELLSRPIRGDVWRGSLLWIAAWLCCLAGLTLTIGGLVLMMRPGDLAWWQTFLTLCTIVAGGAVFTRGRRVFLRARRHRSRLVPDHRQLEAGSYVLYLRSFEEDERQTALHEVPLPGLSGGAAVGFLVSGRSAEEHVAEILRPVGPLVAVGAPGERLPYVGAARMYLPLAGWQGPVSELIRKSRLTVLTLGTSAGTMWELAESFRLLPPHRLVLFIPALTRTDYERIRAAAPRLPECPEWLDAGYRTVIQGVIYFDADWTPAVAPVLDDSGNVTANLFTAMMPALLPAFAALEQYEKETGVLCG</sequence>